<dbReference type="RefSeq" id="WP_013349664.1">
    <property type="nucleotide sequence ID" value="NZ_JABUYH010000063.1"/>
</dbReference>
<sequence>MSRLLIIGPPGAGKGTQAVKISERLDIVAISTGDIFRANVKGGTPLGIEASKYIDNGDFVPDSVTNNMVEDRLNQDDVATGFLLDGYPRTSAQVDALDAMLANKGIALDAVLQLTADDDELVARLLKRAEIEGRADDTEEVIRHRLSLYNEETRVVVERYEERGIVRKVNGLGAIDEVTERVLAALNLNA</sequence>
<dbReference type="GO" id="GO:0005737">
    <property type="term" value="C:cytoplasm"/>
    <property type="evidence" value="ECO:0007669"/>
    <property type="project" value="UniProtKB-SubCell"/>
</dbReference>
<keyword evidence="1 5" id="KW-0808">Transferase</keyword>
<keyword evidence="5 7" id="KW-0067">ATP-binding</keyword>
<dbReference type="NCBIfam" id="NF011104">
    <property type="entry name" value="PRK14531.1"/>
    <property type="match status" value="1"/>
</dbReference>
<feature type="binding site" evidence="5">
    <location>
        <position position="32"/>
    </location>
    <ligand>
        <name>AMP</name>
        <dbReference type="ChEBI" id="CHEBI:456215"/>
    </ligand>
</feature>
<organism evidence="8 9">
    <name type="scientific">Glutamicibacter arilaitensis</name>
    <dbReference type="NCBI Taxonomy" id="256701"/>
    <lineage>
        <taxon>Bacteria</taxon>
        <taxon>Bacillati</taxon>
        <taxon>Actinomycetota</taxon>
        <taxon>Actinomycetes</taxon>
        <taxon>Micrococcales</taxon>
        <taxon>Micrococcaceae</taxon>
        <taxon>Glutamicibacter</taxon>
    </lineage>
</organism>
<name>A0A2N7S2I1_9MICC</name>
<dbReference type="PRINTS" id="PR00094">
    <property type="entry name" value="ADENYLTKNASE"/>
</dbReference>
<dbReference type="Pfam" id="PF00406">
    <property type="entry name" value="ADK"/>
    <property type="match status" value="1"/>
</dbReference>
<evidence type="ECO:0000313" key="9">
    <source>
        <dbReference type="Proteomes" id="UP000235739"/>
    </source>
</evidence>
<dbReference type="NCBIfam" id="NF001381">
    <property type="entry name" value="PRK00279.1-3"/>
    <property type="match status" value="1"/>
</dbReference>
<comment type="similarity">
    <text evidence="5 6">Belongs to the adenylate kinase family.</text>
</comment>
<dbReference type="AlphaFoldDB" id="A0A2N7S2I1"/>
<comment type="domain">
    <text evidence="5">Consists of three domains, a large central CORE domain and two small peripheral domains, NMPbind and LID, which undergo movements during catalysis. The LID domain closes over the site of phosphoryl transfer upon ATP binding. Assembling and dissambling the active center during each catalytic cycle provides an effective means to prevent ATP hydrolysis.</text>
</comment>
<dbReference type="UniPathway" id="UPA00588">
    <property type="reaction ID" value="UER00649"/>
</dbReference>
<feature type="binding site" evidence="5">
    <location>
        <position position="145"/>
    </location>
    <ligand>
        <name>AMP</name>
        <dbReference type="ChEBI" id="CHEBI:456215"/>
    </ligand>
</feature>
<gene>
    <name evidence="5" type="primary">adk</name>
    <name evidence="8" type="ORF">CIK84_01700</name>
</gene>
<feature type="binding site" evidence="5">
    <location>
        <begin position="58"/>
        <end position="60"/>
    </location>
    <ligand>
        <name>AMP</name>
        <dbReference type="ChEBI" id="CHEBI:456215"/>
    </ligand>
</feature>
<comment type="caution">
    <text evidence="5">Lacks conserved residue(s) required for the propagation of feature annotation.</text>
</comment>
<keyword evidence="5" id="KW-0963">Cytoplasm</keyword>
<dbReference type="GO" id="GO:0005524">
    <property type="term" value="F:ATP binding"/>
    <property type="evidence" value="ECO:0007669"/>
    <property type="project" value="UniProtKB-UniRule"/>
</dbReference>
<feature type="binding site" evidence="5">
    <location>
        <position position="173"/>
    </location>
    <ligand>
        <name>ATP</name>
        <dbReference type="ChEBI" id="CHEBI:30616"/>
    </ligand>
</feature>
<keyword evidence="2 5" id="KW-0545">Nucleotide biosynthesis</keyword>
<comment type="caution">
    <text evidence="8">The sequence shown here is derived from an EMBL/GenBank/DDBJ whole genome shotgun (WGS) entry which is preliminary data.</text>
</comment>
<proteinExistence type="inferred from homology"/>
<protein>
    <recommendedName>
        <fullName evidence="5 7">Adenylate kinase</fullName>
        <shortName evidence="5">AK</shortName>
        <ecNumber evidence="5 7">2.7.4.3</ecNumber>
    </recommendedName>
    <alternativeName>
        <fullName evidence="5">ATP-AMP transphosphorylase</fullName>
    </alternativeName>
    <alternativeName>
        <fullName evidence="5">ATP:AMP phosphotransferase</fullName>
    </alternativeName>
    <alternativeName>
        <fullName evidence="5">Adenylate monophosphate kinase</fullName>
    </alternativeName>
</protein>
<evidence type="ECO:0000256" key="4">
    <source>
        <dbReference type="ARBA" id="ARBA00022777"/>
    </source>
</evidence>
<dbReference type="NCBIfam" id="NF011101">
    <property type="entry name" value="PRK14528.1"/>
    <property type="match status" value="1"/>
</dbReference>
<dbReference type="OMA" id="VYHEQTA"/>
<evidence type="ECO:0000256" key="7">
    <source>
        <dbReference type="RuleBase" id="RU003331"/>
    </source>
</evidence>
<feature type="binding site" evidence="5">
    <location>
        <position position="93"/>
    </location>
    <ligand>
        <name>AMP</name>
        <dbReference type="ChEBI" id="CHEBI:456215"/>
    </ligand>
</feature>
<evidence type="ECO:0000256" key="2">
    <source>
        <dbReference type="ARBA" id="ARBA00022727"/>
    </source>
</evidence>
<dbReference type="Gene3D" id="3.40.50.300">
    <property type="entry name" value="P-loop containing nucleotide triphosphate hydrolases"/>
    <property type="match status" value="1"/>
</dbReference>
<feature type="binding site" evidence="5">
    <location>
        <begin position="86"/>
        <end position="89"/>
    </location>
    <ligand>
        <name>AMP</name>
        <dbReference type="ChEBI" id="CHEBI:456215"/>
    </ligand>
</feature>
<dbReference type="GO" id="GO:0004017">
    <property type="term" value="F:AMP kinase activity"/>
    <property type="evidence" value="ECO:0007669"/>
    <property type="project" value="UniProtKB-UniRule"/>
</dbReference>
<evidence type="ECO:0000256" key="1">
    <source>
        <dbReference type="ARBA" id="ARBA00022679"/>
    </source>
</evidence>
<dbReference type="NCBIfam" id="NF011105">
    <property type="entry name" value="PRK14532.1"/>
    <property type="match status" value="1"/>
</dbReference>
<dbReference type="SUPFAM" id="SSF52540">
    <property type="entry name" value="P-loop containing nucleoside triphosphate hydrolases"/>
    <property type="match status" value="1"/>
</dbReference>
<feature type="binding site" evidence="5">
    <location>
        <position position="37"/>
    </location>
    <ligand>
        <name>AMP</name>
        <dbReference type="ChEBI" id="CHEBI:456215"/>
    </ligand>
</feature>
<dbReference type="InterPro" id="IPR033690">
    <property type="entry name" value="Adenylat_kinase_CS"/>
</dbReference>
<dbReference type="CDD" id="cd01428">
    <property type="entry name" value="ADK"/>
    <property type="match status" value="1"/>
</dbReference>
<dbReference type="Proteomes" id="UP000235739">
    <property type="component" value="Unassembled WGS sequence"/>
</dbReference>
<dbReference type="GO" id="GO:0044209">
    <property type="term" value="P:AMP salvage"/>
    <property type="evidence" value="ECO:0007669"/>
    <property type="project" value="UniProtKB-UniRule"/>
</dbReference>
<dbReference type="GeneID" id="303185918"/>
<dbReference type="EMBL" id="PNQX01000001">
    <property type="protein sequence ID" value="PMQ20362.1"/>
    <property type="molecule type" value="Genomic_DNA"/>
</dbReference>
<dbReference type="InterPro" id="IPR000850">
    <property type="entry name" value="Adenylat/UMP-CMP_kin"/>
</dbReference>
<feature type="binding site" evidence="5">
    <location>
        <position position="134"/>
    </location>
    <ligand>
        <name>AMP</name>
        <dbReference type="ChEBI" id="CHEBI:456215"/>
    </ligand>
</feature>
<dbReference type="NCBIfam" id="NF011100">
    <property type="entry name" value="PRK14527.1"/>
    <property type="match status" value="1"/>
</dbReference>
<feature type="binding site" evidence="5">
    <location>
        <begin position="11"/>
        <end position="16"/>
    </location>
    <ligand>
        <name>ATP</name>
        <dbReference type="ChEBI" id="CHEBI:30616"/>
    </ligand>
</feature>
<dbReference type="HAMAP" id="MF_00235">
    <property type="entry name" value="Adenylate_kinase_Adk"/>
    <property type="match status" value="1"/>
</dbReference>
<comment type="subcellular location">
    <subcellularLocation>
        <location evidence="5 7">Cytoplasm</location>
    </subcellularLocation>
</comment>
<keyword evidence="3 5" id="KW-0547">Nucleotide-binding</keyword>
<comment type="pathway">
    <text evidence="5">Purine metabolism; AMP biosynthesis via salvage pathway; AMP from ADP: step 1/1.</text>
</comment>
<evidence type="ECO:0000313" key="8">
    <source>
        <dbReference type="EMBL" id="PMQ20362.1"/>
    </source>
</evidence>
<dbReference type="PANTHER" id="PTHR23359">
    <property type="entry name" value="NUCLEOTIDE KINASE"/>
    <property type="match status" value="1"/>
</dbReference>
<feature type="region of interest" description="NMP" evidence="5">
    <location>
        <begin position="31"/>
        <end position="60"/>
    </location>
</feature>
<dbReference type="InterPro" id="IPR027417">
    <property type="entry name" value="P-loop_NTPase"/>
</dbReference>
<feature type="binding site" evidence="5">
    <location>
        <position position="128"/>
    </location>
    <ligand>
        <name>ATP</name>
        <dbReference type="ChEBI" id="CHEBI:30616"/>
    </ligand>
</feature>
<dbReference type="EC" id="2.7.4.3" evidence="5 7"/>
<dbReference type="PROSITE" id="PS00113">
    <property type="entry name" value="ADENYLATE_KINASE"/>
    <property type="match status" value="1"/>
</dbReference>
<comment type="catalytic activity">
    <reaction evidence="5 7">
        <text>AMP + ATP = 2 ADP</text>
        <dbReference type="Rhea" id="RHEA:12973"/>
        <dbReference type="ChEBI" id="CHEBI:30616"/>
        <dbReference type="ChEBI" id="CHEBI:456215"/>
        <dbReference type="ChEBI" id="CHEBI:456216"/>
        <dbReference type="EC" id="2.7.4.3"/>
    </reaction>
</comment>
<accession>A0A2N7S2I1</accession>
<reference evidence="8 9" key="1">
    <citation type="journal article" date="2017" name="Elife">
        <title>Extensive horizontal gene transfer in cheese-associated bacteria.</title>
        <authorList>
            <person name="Bonham K.S."/>
            <person name="Wolfe B.E."/>
            <person name="Dutton R.J."/>
        </authorList>
    </citation>
    <scope>NUCLEOTIDE SEQUENCE [LARGE SCALE GENOMIC DNA]</scope>
    <source>
        <strain evidence="8 9">JB182</strain>
    </source>
</reference>
<evidence type="ECO:0000256" key="6">
    <source>
        <dbReference type="RuleBase" id="RU003330"/>
    </source>
</evidence>
<evidence type="ECO:0000256" key="5">
    <source>
        <dbReference type="HAMAP-Rule" id="MF_00235"/>
    </source>
</evidence>
<keyword evidence="4 5" id="KW-0418">Kinase</keyword>
<comment type="subunit">
    <text evidence="5 7">Monomer.</text>
</comment>
<evidence type="ECO:0000256" key="3">
    <source>
        <dbReference type="ARBA" id="ARBA00022741"/>
    </source>
</evidence>
<comment type="function">
    <text evidence="5">Catalyzes the reversible transfer of the terminal phosphate group between ATP and AMP. Plays an important role in cellular energy homeostasis and in adenine nucleotide metabolism.</text>
</comment>